<dbReference type="Proteomes" id="UP000663831">
    <property type="component" value="Unassembled WGS sequence"/>
</dbReference>
<feature type="region of interest" description="Disordered" evidence="1">
    <location>
        <begin position="126"/>
        <end position="154"/>
    </location>
</feature>
<feature type="compositionally biased region" description="Low complexity" evidence="1">
    <location>
        <begin position="523"/>
        <end position="539"/>
    </location>
</feature>
<dbReference type="EMBL" id="CAJMWV010000218">
    <property type="protein sequence ID" value="CAE6383444.1"/>
    <property type="molecule type" value="Genomic_DNA"/>
</dbReference>
<feature type="compositionally biased region" description="Polar residues" evidence="1">
    <location>
        <begin position="211"/>
        <end position="221"/>
    </location>
</feature>
<comment type="caution">
    <text evidence="3">The sequence shown here is derived from an EMBL/GenBank/DDBJ whole genome shotgun (WGS) entry which is preliminary data.</text>
</comment>
<proteinExistence type="predicted"/>
<evidence type="ECO:0000259" key="2">
    <source>
        <dbReference type="Pfam" id="PF20149"/>
    </source>
</evidence>
<gene>
    <name evidence="3" type="ORF">RDB_LOCUS3876</name>
</gene>
<feature type="domain" description="DUF6532" evidence="2">
    <location>
        <begin position="291"/>
        <end position="481"/>
    </location>
</feature>
<feature type="region of interest" description="Disordered" evidence="1">
    <location>
        <begin position="180"/>
        <end position="269"/>
    </location>
</feature>
<feature type="compositionally biased region" description="Basic and acidic residues" evidence="1">
    <location>
        <begin position="249"/>
        <end position="264"/>
    </location>
</feature>
<feature type="compositionally biased region" description="Polar residues" evidence="1">
    <location>
        <begin position="138"/>
        <end position="147"/>
    </location>
</feature>
<reference evidence="3" key="1">
    <citation type="submission" date="2021-01" db="EMBL/GenBank/DDBJ databases">
        <authorList>
            <person name="Kaushik A."/>
        </authorList>
    </citation>
    <scope>NUCLEOTIDE SEQUENCE</scope>
    <source>
        <strain evidence="3">AG3-1AP</strain>
    </source>
</reference>
<protein>
    <recommendedName>
        <fullName evidence="2">DUF6532 domain-containing protein</fullName>
    </recommendedName>
</protein>
<feature type="region of interest" description="Disordered" evidence="1">
    <location>
        <begin position="514"/>
        <end position="541"/>
    </location>
</feature>
<organism evidence="3 4">
    <name type="scientific">Rhizoctonia solani</name>
    <dbReference type="NCBI Taxonomy" id="456999"/>
    <lineage>
        <taxon>Eukaryota</taxon>
        <taxon>Fungi</taxon>
        <taxon>Dikarya</taxon>
        <taxon>Basidiomycota</taxon>
        <taxon>Agaricomycotina</taxon>
        <taxon>Agaricomycetes</taxon>
        <taxon>Cantharellales</taxon>
        <taxon>Ceratobasidiaceae</taxon>
        <taxon>Rhizoctonia</taxon>
    </lineage>
</organism>
<sequence>MPDKRPTALVAVSPPGPVDLQQRLQNCVNERLKEAYEESVALATERAEKRPRDYTLDELEEQIARRRRENESNAEQQRLGTVNYTRPPPPPLPQHAGSGVNLQFVERIRNRTPNIAIGTATPATDQSRFPVVAPPPMTQLTASSHSQHPAPPIASIHPFQALDRDLMLIDDPELYLGPANAYSPPNGNGPTHLLADRLACSPSPSSPPPVTQRSTSLTPLSPNDDPKSSTYGDGPGNLLPPRRLVVRSINREEMKSKSEKERKAAHNQLRARSSDYASLEGRILQTATVRLIALITCSDPFPLPQKEVALAEGCWDWARRFHGKRITHDTGIISLLRRNLVNHRTQVSSTSTELVKDYYKFDRTRYPTEDTKVANTTKANQILKGDGYIFGDPESRDDPYENGLILELGTRLWFDGKHAAGVIHPDLFLQSDSIPLPTLAYILTILEKAIREWVPGFHKSIPLIPDSHRDRLKHHIDEIKKYRDYPGAEDLYKEVVRDLNIAFRNKVKEFAPPSIQGASDTLNGTTNTGNSTSGEPSSGLQHEDIEKALRRRQARRAVNTGGLSGNAPVPAQDMHLNLPLGFVLPFSNTSEAEVSSIGSGGSSVSTIYPEDSVSQQIPVNASDANQSENRVGYLAHLQGPL</sequence>
<evidence type="ECO:0000313" key="3">
    <source>
        <dbReference type="EMBL" id="CAE6383444.1"/>
    </source>
</evidence>
<dbReference type="AlphaFoldDB" id="A0A8H3A2I8"/>
<name>A0A8H3A2I8_9AGAM</name>
<evidence type="ECO:0000256" key="1">
    <source>
        <dbReference type="SAM" id="MobiDB-lite"/>
    </source>
</evidence>
<dbReference type="Pfam" id="PF20149">
    <property type="entry name" value="DUF6532"/>
    <property type="match status" value="1"/>
</dbReference>
<dbReference type="InterPro" id="IPR045341">
    <property type="entry name" value="DUF6532"/>
</dbReference>
<evidence type="ECO:0000313" key="4">
    <source>
        <dbReference type="Proteomes" id="UP000663831"/>
    </source>
</evidence>
<feature type="region of interest" description="Disordered" evidence="1">
    <location>
        <begin position="64"/>
        <end position="90"/>
    </location>
</feature>
<dbReference type="OrthoDB" id="3268702at2759"/>
<accession>A0A8H3A2I8</accession>